<feature type="domain" description="Periplasmic binding protein" evidence="5">
    <location>
        <begin position="50"/>
        <end position="335"/>
    </location>
</feature>
<dbReference type="PANTHER" id="PTHR30036:SF1">
    <property type="entry name" value="D-XYLOSE-BINDING PERIPLASMIC PROTEIN"/>
    <property type="match status" value="1"/>
</dbReference>
<feature type="chain" id="PRO_5039103162" evidence="4">
    <location>
        <begin position="22"/>
        <end position="387"/>
    </location>
</feature>
<dbReference type="AlphaFoldDB" id="A0A5B8C6C5"/>
<dbReference type="RefSeq" id="WP_139930258.1">
    <property type="nucleotide sequence ID" value="NZ_CP040915.1"/>
</dbReference>
<evidence type="ECO:0000256" key="3">
    <source>
        <dbReference type="SAM" id="MobiDB-lite"/>
    </source>
</evidence>
<organism evidence="6 7">
    <name type="scientific">Georgenia yuyongxinii</name>
    <dbReference type="NCBI Taxonomy" id="2589797"/>
    <lineage>
        <taxon>Bacteria</taxon>
        <taxon>Bacillati</taxon>
        <taxon>Actinomycetota</taxon>
        <taxon>Actinomycetes</taxon>
        <taxon>Micrococcales</taxon>
        <taxon>Bogoriellaceae</taxon>
        <taxon>Georgenia</taxon>
    </lineage>
</organism>
<dbReference type="CDD" id="cd19994">
    <property type="entry name" value="PBP1_ChvE"/>
    <property type="match status" value="1"/>
</dbReference>
<comment type="subcellular location">
    <subcellularLocation>
        <location evidence="1">Cell envelope</location>
    </subcellularLocation>
</comment>
<dbReference type="PROSITE" id="PS51257">
    <property type="entry name" value="PROKAR_LIPOPROTEIN"/>
    <property type="match status" value="1"/>
</dbReference>
<evidence type="ECO:0000256" key="4">
    <source>
        <dbReference type="SAM" id="SignalP"/>
    </source>
</evidence>
<evidence type="ECO:0000313" key="6">
    <source>
        <dbReference type="EMBL" id="QDC25984.1"/>
    </source>
</evidence>
<reference evidence="6 7" key="1">
    <citation type="submission" date="2019-05" db="EMBL/GenBank/DDBJ databases">
        <title>Georgenia *** sp. nov., and Georgenia *** sp. nov., isolated from the intestinal contents of plateau pika (Ochotona curzoniae) in the Qinghai-Tibet plateau of China.</title>
        <authorList>
            <person name="Tian Z."/>
        </authorList>
    </citation>
    <scope>NUCLEOTIDE SEQUENCE [LARGE SCALE GENOMIC DNA]</scope>
    <source>
        <strain evidence="6 7">Z443</strain>
    </source>
</reference>
<dbReference type="KEGG" id="gyu:FE374_16360"/>
<evidence type="ECO:0000256" key="2">
    <source>
        <dbReference type="ARBA" id="ARBA00022729"/>
    </source>
</evidence>
<accession>A0A5B8C6C5</accession>
<dbReference type="SUPFAM" id="SSF53822">
    <property type="entry name" value="Periplasmic binding protein-like I"/>
    <property type="match status" value="1"/>
</dbReference>
<keyword evidence="2 4" id="KW-0732">Signal</keyword>
<dbReference type="GO" id="GO:0030288">
    <property type="term" value="C:outer membrane-bounded periplasmic space"/>
    <property type="evidence" value="ECO:0007669"/>
    <property type="project" value="TreeGrafter"/>
</dbReference>
<name>A0A5B8C6C5_9MICO</name>
<dbReference type="InterPro" id="IPR025997">
    <property type="entry name" value="SBP_2_dom"/>
</dbReference>
<dbReference type="GO" id="GO:0030246">
    <property type="term" value="F:carbohydrate binding"/>
    <property type="evidence" value="ECO:0007669"/>
    <property type="project" value="TreeGrafter"/>
</dbReference>
<dbReference type="PANTHER" id="PTHR30036">
    <property type="entry name" value="D-XYLOSE-BINDING PERIPLASMIC PROTEIN"/>
    <property type="match status" value="1"/>
</dbReference>
<evidence type="ECO:0000259" key="5">
    <source>
        <dbReference type="Pfam" id="PF13407"/>
    </source>
</evidence>
<dbReference type="NCBIfam" id="NF040907">
    <property type="entry name" value="ChvE"/>
    <property type="match status" value="1"/>
</dbReference>
<dbReference type="EMBL" id="CP040915">
    <property type="protein sequence ID" value="QDC25984.1"/>
    <property type="molecule type" value="Genomic_DNA"/>
</dbReference>
<feature type="signal peptide" evidence="4">
    <location>
        <begin position="1"/>
        <end position="21"/>
    </location>
</feature>
<dbReference type="InterPro" id="IPR049784">
    <property type="entry name" value="ChvE-like"/>
</dbReference>
<evidence type="ECO:0000313" key="7">
    <source>
        <dbReference type="Proteomes" id="UP000314616"/>
    </source>
</evidence>
<dbReference type="Gene3D" id="3.40.50.2300">
    <property type="match status" value="2"/>
</dbReference>
<dbReference type="Pfam" id="PF13407">
    <property type="entry name" value="Peripla_BP_4"/>
    <property type="match status" value="1"/>
</dbReference>
<protein>
    <submittedName>
        <fullName evidence="6">Sugar ABC transporter substrate-binding protein</fullName>
    </submittedName>
</protein>
<gene>
    <name evidence="6" type="ORF">FE374_16360</name>
</gene>
<dbReference type="InterPro" id="IPR050555">
    <property type="entry name" value="Bact_Solute-Bind_Prot2"/>
</dbReference>
<evidence type="ECO:0000256" key="1">
    <source>
        <dbReference type="ARBA" id="ARBA00004196"/>
    </source>
</evidence>
<feature type="region of interest" description="Disordered" evidence="3">
    <location>
        <begin position="30"/>
        <end position="57"/>
    </location>
</feature>
<feature type="compositionally biased region" description="Gly residues" evidence="3">
    <location>
        <begin position="30"/>
        <end position="50"/>
    </location>
</feature>
<dbReference type="InterPro" id="IPR028082">
    <property type="entry name" value="Peripla_BP_I"/>
</dbReference>
<proteinExistence type="predicted"/>
<sequence length="387" mass="40139">MRRNKVVVAVAGITLALGLGACSGGGAGSGNGGASGDGGSEGASGEGGTVGVSMPTQTSERWIADGDAVESGLKDAGYDVTLQFAGDDIPTQSQQIDQMITTGVDLLIVAAIDGTALSGQLQAAADAGIPVISYDRLIRDTENVDFYVTFDNEEVGVQQATALLTGLGVLNADGSKGSEAGPFNIELFAGSLDDNNAHFFWKGAMDTLQPYIDDGTLVVKSGQTTIEQGAILRWAQETAQKRMEDLLTAAYSDGSQLDGVLSPFDGISRGILTALQNAGYGPTIADGMPIVTGQDAEIASVKLINDDVQSSTIFKDTRKLADQAVTSAEAFLAGNEPEANDTETYDNGVKVVPSFLLPVDVVFKDDIQSLLIDSGYYTQDQVESGQA</sequence>
<dbReference type="OrthoDB" id="9773673at2"/>
<dbReference type="Proteomes" id="UP000314616">
    <property type="component" value="Chromosome"/>
</dbReference>